<evidence type="ECO:0000256" key="1">
    <source>
        <dbReference type="SAM" id="Phobius"/>
    </source>
</evidence>
<name>A0AAQ3W799_9ENTE</name>
<keyword evidence="3" id="KW-1185">Reference proteome</keyword>
<sequence length="107" mass="12384">MLNPYFAFGVPIFLLFLYIVFAIIRKKSKLHYIGFVLLLIATFTMAFSFQVLQGLWTLEDNNSTEQLNALRYSPELLWIPLILGGVLAVLNLWRGVKRVQSFREDSN</sequence>
<accession>A0AAQ3W799</accession>
<evidence type="ECO:0000313" key="3">
    <source>
        <dbReference type="Proteomes" id="UP000194948"/>
    </source>
</evidence>
<feature type="transmembrane region" description="Helical" evidence="1">
    <location>
        <begin position="76"/>
        <end position="93"/>
    </location>
</feature>
<reference evidence="3" key="1">
    <citation type="submission" date="2017-05" db="EMBL/GenBank/DDBJ databases">
        <title>The Genome Sequence of EEnterococcus faecalis 9F2_4866.</title>
        <authorList>
            <consortium name="The Broad Institute Genomics Platform"/>
            <consortium name="The Broad Institute Genomic Center for Infectious Diseases"/>
            <person name="Earl A."/>
            <person name="Manson A."/>
            <person name="Schwartman J."/>
            <person name="Gilmore M."/>
            <person name="Abouelleil A."/>
            <person name="Cao P."/>
            <person name="Chapman S."/>
            <person name="Cusick C."/>
            <person name="Shea T."/>
            <person name="Young S."/>
            <person name="Neafsey D."/>
            <person name="Nusbaum C."/>
            <person name="Birren B."/>
        </authorList>
    </citation>
    <scope>NUCLEOTIDE SEQUENCE [LARGE SCALE GENOMIC DNA]</scope>
    <source>
        <strain evidence="3">7F3_DIV0205</strain>
    </source>
</reference>
<reference evidence="2 3" key="2">
    <citation type="submission" date="2024-03" db="EMBL/GenBank/DDBJ databases">
        <title>The Genome Sequence of Enterococcus sp. DIV0205d.</title>
        <authorList>
            <consortium name="The Broad Institute Genomics Platform"/>
            <consortium name="The Broad Institute Microbial Omics Core"/>
            <consortium name="The Broad Institute Genomic Center for Infectious Diseases"/>
            <person name="Earl A."/>
            <person name="Manson A."/>
            <person name="Gilmore M."/>
            <person name="Schwartman J."/>
            <person name="Shea T."/>
            <person name="Abouelleil A."/>
            <person name="Cao P."/>
            <person name="Chapman S."/>
            <person name="Cusick C."/>
            <person name="Young S."/>
            <person name="Neafsey D."/>
            <person name="Nusbaum C."/>
            <person name="Birren B."/>
        </authorList>
    </citation>
    <scope>NUCLEOTIDE SEQUENCE [LARGE SCALE GENOMIC DNA]</scope>
    <source>
        <strain evidence="2 3">7F3_DIV0205</strain>
    </source>
</reference>
<keyword evidence="1" id="KW-1133">Transmembrane helix</keyword>
<dbReference type="EMBL" id="CP147244">
    <property type="protein sequence ID" value="WYK00059.1"/>
    <property type="molecule type" value="Genomic_DNA"/>
</dbReference>
<organism evidence="2 3">
    <name type="scientific">Candidatus Enterococcus palustris</name>
    <dbReference type="NCBI Taxonomy" id="1834189"/>
    <lineage>
        <taxon>Bacteria</taxon>
        <taxon>Bacillati</taxon>
        <taxon>Bacillota</taxon>
        <taxon>Bacilli</taxon>
        <taxon>Lactobacillales</taxon>
        <taxon>Enterococcaceae</taxon>
        <taxon>Enterococcus</taxon>
    </lineage>
</organism>
<evidence type="ECO:0000313" key="2">
    <source>
        <dbReference type="EMBL" id="WYK00059.1"/>
    </source>
</evidence>
<proteinExistence type="predicted"/>
<feature type="transmembrane region" description="Helical" evidence="1">
    <location>
        <begin position="36"/>
        <end position="56"/>
    </location>
</feature>
<gene>
    <name evidence="2" type="ORF">A5821_001153</name>
</gene>
<keyword evidence="1" id="KW-0812">Transmembrane</keyword>
<dbReference type="AlphaFoldDB" id="A0AAQ3W799"/>
<dbReference type="Proteomes" id="UP000194948">
    <property type="component" value="Chromosome"/>
</dbReference>
<dbReference type="RefSeq" id="WP_086313628.1">
    <property type="nucleotide sequence ID" value="NZ_CP147244.1"/>
</dbReference>
<feature type="transmembrane region" description="Helical" evidence="1">
    <location>
        <begin position="6"/>
        <end position="24"/>
    </location>
</feature>
<protein>
    <submittedName>
        <fullName evidence="2">Uncharacterized protein</fullName>
    </submittedName>
</protein>
<keyword evidence="1" id="KW-0472">Membrane</keyword>